<reference evidence="1 2" key="1">
    <citation type="submission" date="2016-10" db="EMBL/GenBank/DDBJ databases">
        <title>Evaluation of Human, Animal and Environmental Mycobacterium chelonae Isolates by Core Genome Phylogenomic Analysis, Targeted Gene Comparison, and Anti-microbial Susceptibility Patterns: A Tale of Mistaken Identities.</title>
        <authorList>
            <person name="Fogelson S.B."/>
            <person name="Camus A.C."/>
            <person name="Lorenz W."/>
            <person name="Vasireddy R."/>
            <person name="Vasireddy S."/>
            <person name="Smith T."/>
            <person name="Brown-Elliott B.A."/>
            <person name="Wallace R.J.Jr."/>
            <person name="Hasan N.A."/>
            <person name="Reischl U."/>
            <person name="Sanchez S."/>
        </authorList>
    </citation>
    <scope>NUCLEOTIDE SEQUENCE [LARGE SCALE GENOMIC DNA]</scope>
    <source>
        <strain evidence="1 2">8528</strain>
    </source>
</reference>
<evidence type="ECO:0008006" key="3">
    <source>
        <dbReference type="Google" id="ProtNLM"/>
    </source>
</evidence>
<gene>
    <name evidence="1" type="ORF">BKG73_04280</name>
</gene>
<accession>A0ABX3C5T2</accession>
<sequence>MSAQHVSHGRIFILAVACTLTVLTGCTPGGGWTDKDPGIVGDLKIEIPKDATNIVGSTDHGVKFLMPNDQWRDYVAKYYPGKTLSQFPIASELDGSVPAMCTPAFRSGTKLTAWVATGEIQYRNTDQQTDRTVRVVPDCEPNKAYVQWMLG</sequence>
<dbReference type="Proteomes" id="UP000179621">
    <property type="component" value="Unassembled WGS sequence"/>
</dbReference>
<dbReference type="EMBL" id="MLIH01000002">
    <property type="protein sequence ID" value="OHU13891.1"/>
    <property type="molecule type" value="Genomic_DNA"/>
</dbReference>
<proteinExistence type="predicted"/>
<evidence type="ECO:0000313" key="2">
    <source>
        <dbReference type="Proteomes" id="UP000179621"/>
    </source>
</evidence>
<evidence type="ECO:0000313" key="1">
    <source>
        <dbReference type="EMBL" id="OHU13891.1"/>
    </source>
</evidence>
<name>A0ABX3C5T2_9MYCO</name>
<organism evidence="1 2">
    <name type="scientific">Mycobacteroides saopaulense</name>
    <dbReference type="NCBI Taxonomy" id="1578165"/>
    <lineage>
        <taxon>Bacteria</taxon>
        <taxon>Bacillati</taxon>
        <taxon>Actinomycetota</taxon>
        <taxon>Actinomycetes</taxon>
        <taxon>Mycobacteriales</taxon>
        <taxon>Mycobacteriaceae</taxon>
        <taxon>Mycobacteroides</taxon>
    </lineage>
</organism>
<dbReference type="RefSeq" id="WP_070909757.1">
    <property type="nucleotide sequence ID" value="NZ_MLIC01000001.1"/>
</dbReference>
<keyword evidence="2" id="KW-1185">Reference proteome</keyword>
<protein>
    <recommendedName>
        <fullName evidence="3">DUF3558 domain-containing protein</fullName>
    </recommendedName>
</protein>
<comment type="caution">
    <text evidence="1">The sequence shown here is derived from an EMBL/GenBank/DDBJ whole genome shotgun (WGS) entry which is preliminary data.</text>
</comment>